<keyword evidence="2" id="KW-0472">Membrane</keyword>
<dbReference type="Proteomes" id="UP001596039">
    <property type="component" value="Unassembled WGS sequence"/>
</dbReference>
<keyword evidence="4" id="KW-1185">Reference proteome</keyword>
<reference evidence="4" key="1">
    <citation type="journal article" date="2019" name="Int. J. Syst. Evol. Microbiol.">
        <title>The Global Catalogue of Microorganisms (GCM) 10K type strain sequencing project: providing services to taxonomists for standard genome sequencing and annotation.</title>
        <authorList>
            <consortium name="The Broad Institute Genomics Platform"/>
            <consortium name="The Broad Institute Genome Sequencing Center for Infectious Disease"/>
            <person name="Wu L."/>
            <person name="Ma J."/>
        </authorList>
    </citation>
    <scope>NUCLEOTIDE SEQUENCE [LARGE SCALE GENOMIC DNA]</scope>
    <source>
        <strain evidence="4">CGMCC 4.6997</strain>
    </source>
</reference>
<keyword evidence="2" id="KW-0812">Transmembrane</keyword>
<feature type="transmembrane region" description="Helical" evidence="2">
    <location>
        <begin position="176"/>
        <end position="198"/>
    </location>
</feature>
<accession>A0ABW0NM46</accession>
<dbReference type="EMBL" id="JBHSMG010000001">
    <property type="protein sequence ID" value="MFC5501404.1"/>
    <property type="molecule type" value="Genomic_DNA"/>
</dbReference>
<feature type="transmembrane region" description="Helical" evidence="2">
    <location>
        <begin position="147"/>
        <end position="169"/>
    </location>
</feature>
<dbReference type="Pfam" id="PF19779">
    <property type="entry name" value="DUF6264"/>
    <property type="match status" value="1"/>
</dbReference>
<gene>
    <name evidence="3" type="ORF">ACFPJ4_04005</name>
</gene>
<name>A0ABW0NM46_9MICO</name>
<dbReference type="InterPro" id="IPR046231">
    <property type="entry name" value="DUF6264"/>
</dbReference>
<evidence type="ECO:0000313" key="4">
    <source>
        <dbReference type="Proteomes" id="UP001596039"/>
    </source>
</evidence>
<feature type="compositionally biased region" description="Pro residues" evidence="1">
    <location>
        <begin position="11"/>
        <end position="42"/>
    </location>
</feature>
<evidence type="ECO:0000256" key="2">
    <source>
        <dbReference type="SAM" id="Phobius"/>
    </source>
</evidence>
<evidence type="ECO:0000313" key="3">
    <source>
        <dbReference type="EMBL" id="MFC5501404.1"/>
    </source>
</evidence>
<feature type="region of interest" description="Disordered" evidence="1">
    <location>
        <begin position="1"/>
        <end position="46"/>
    </location>
</feature>
<evidence type="ECO:0000256" key="1">
    <source>
        <dbReference type="SAM" id="MobiDB-lite"/>
    </source>
</evidence>
<organism evidence="3 4">
    <name type="scientific">Lysinimonas soli</name>
    <dbReference type="NCBI Taxonomy" id="1074233"/>
    <lineage>
        <taxon>Bacteria</taxon>
        <taxon>Bacillati</taxon>
        <taxon>Actinomycetota</taxon>
        <taxon>Actinomycetes</taxon>
        <taxon>Micrococcales</taxon>
        <taxon>Microbacteriaceae</taxon>
        <taxon>Lysinimonas</taxon>
    </lineage>
</organism>
<dbReference type="RefSeq" id="WP_386738994.1">
    <property type="nucleotide sequence ID" value="NZ_JBHSMG010000001.1"/>
</dbReference>
<comment type="caution">
    <text evidence="3">The sequence shown here is derived from an EMBL/GenBank/DDBJ whole genome shotgun (WGS) entry which is preliminary data.</text>
</comment>
<keyword evidence="2" id="KW-1133">Transmembrane helix</keyword>
<sequence length="210" mass="21511">MSEQNSEPRPFDPPVPPTAPPTPPAAPPAPPAPPSPELPPVPQYGEYAPVAPANPYGVPTASAPAAPAYGAPGYGVPAYGAPAYAPAKPKRRVWDIVLTCILLVLGLFGMGAGLLYAAIFSDPALLSSTMKSQGYGGFSGNAGAGPAVLVISHIALYLLAIGLSIPLLIRGRIVVFWIPLTTGVIAAIIFLAVIFSVLTSDPGFMQRYGG</sequence>
<proteinExistence type="predicted"/>
<feature type="transmembrane region" description="Helical" evidence="2">
    <location>
        <begin position="96"/>
        <end position="119"/>
    </location>
</feature>
<protein>
    <submittedName>
        <fullName evidence="3">DUF6264 family protein</fullName>
    </submittedName>
</protein>